<dbReference type="GO" id="GO:0005737">
    <property type="term" value="C:cytoplasm"/>
    <property type="evidence" value="ECO:0007669"/>
    <property type="project" value="UniProtKB-SubCell"/>
</dbReference>
<sequence>MKRKMKKKKPKKIFDPSDIKAAEKSAEYLIRYRMRSEKELLWKLKEKGFSDEIILELIEKLKKYKLINDKIFAYHFAYDKLTLSKKGPLIIQMELRKLGVDEYLIQDTLIQLKNEINIYEIAFELGKKYYEKNNDLIKTKNFLYKKGFEQSTINYVIADIQ</sequence>
<dbReference type="Pfam" id="PF21982">
    <property type="entry name" value="RecX_HTH1"/>
    <property type="match status" value="1"/>
</dbReference>
<dbReference type="InterPro" id="IPR053926">
    <property type="entry name" value="RecX_HTH_1st"/>
</dbReference>
<evidence type="ECO:0000256" key="3">
    <source>
        <dbReference type="ARBA" id="ARBA00018111"/>
    </source>
</evidence>
<dbReference type="Pfam" id="PF02631">
    <property type="entry name" value="RecX_HTH2"/>
    <property type="match status" value="1"/>
</dbReference>
<name>A0A7G1G5A7_9BACT</name>
<dbReference type="PANTHER" id="PTHR33602">
    <property type="entry name" value="REGULATORY PROTEIN RECX FAMILY PROTEIN"/>
    <property type="match status" value="1"/>
</dbReference>
<evidence type="ECO:0000256" key="2">
    <source>
        <dbReference type="ARBA" id="ARBA00009695"/>
    </source>
</evidence>
<reference evidence="8 9" key="1">
    <citation type="submission" date="2018-06" db="EMBL/GenBank/DDBJ databases">
        <title>Genome sequencing of Oceanotoga sp. sy52.</title>
        <authorList>
            <person name="Mori K."/>
        </authorList>
    </citation>
    <scope>NUCLEOTIDE SEQUENCE [LARGE SCALE GENOMIC DNA]</scope>
    <source>
        <strain evidence="9">sy52</strain>
    </source>
</reference>
<evidence type="ECO:0000313" key="9">
    <source>
        <dbReference type="Proteomes" id="UP000516361"/>
    </source>
</evidence>
<accession>A0A7G1G5A7</accession>
<dbReference type="KEGG" id="ocy:OSSY52_05970"/>
<evidence type="ECO:0000259" key="7">
    <source>
        <dbReference type="Pfam" id="PF21982"/>
    </source>
</evidence>
<evidence type="ECO:0000259" key="6">
    <source>
        <dbReference type="Pfam" id="PF02631"/>
    </source>
</evidence>
<evidence type="ECO:0000256" key="1">
    <source>
        <dbReference type="ARBA" id="ARBA00004496"/>
    </source>
</evidence>
<dbReference type="PANTHER" id="PTHR33602:SF1">
    <property type="entry name" value="REGULATORY PROTEIN RECX FAMILY PROTEIN"/>
    <property type="match status" value="1"/>
</dbReference>
<dbReference type="InParanoid" id="A0A7G1G5A7"/>
<gene>
    <name evidence="5" type="primary">recX</name>
    <name evidence="8" type="ORF">OSSY52_05970</name>
</gene>
<comment type="similarity">
    <text evidence="2 5">Belongs to the RecX family.</text>
</comment>
<comment type="function">
    <text evidence="5">Modulates RecA activity.</text>
</comment>
<organism evidence="8 9">
    <name type="scientific">Tepiditoga spiralis</name>
    <dbReference type="NCBI Taxonomy" id="2108365"/>
    <lineage>
        <taxon>Bacteria</taxon>
        <taxon>Thermotogati</taxon>
        <taxon>Thermotogota</taxon>
        <taxon>Thermotogae</taxon>
        <taxon>Petrotogales</taxon>
        <taxon>Petrotogaceae</taxon>
        <taxon>Tepiditoga</taxon>
    </lineage>
</organism>
<dbReference type="AlphaFoldDB" id="A0A7G1G5A7"/>
<keyword evidence="4 5" id="KW-0963">Cytoplasm</keyword>
<proteinExistence type="inferred from homology"/>
<dbReference type="FunCoup" id="A0A7G1G5A7">
    <property type="interactions" value="4"/>
</dbReference>
<comment type="subcellular location">
    <subcellularLocation>
        <location evidence="1 5">Cytoplasm</location>
    </subcellularLocation>
</comment>
<protein>
    <recommendedName>
        <fullName evidence="3 5">Regulatory protein RecX</fullName>
    </recommendedName>
</protein>
<evidence type="ECO:0000256" key="5">
    <source>
        <dbReference type="HAMAP-Rule" id="MF_01114"/>
    </source>
</evidence>
<feature type="domain" description="RecX first three-helical" evidence="7">
    <location>
        <begin position="26"/>
        <end position="61"/>
    </location>
</feature>
<dbReference type="GO" id="GO:0006282">
    <property type="term" value="P:regulation of DNA repair"/>
    <property type="evidence" value="ECO:0007669"/>
    <property type="project" value="UniProtKB-UniRule"/>
</dbReference>
<dbReference type="Gene3D" id="1.10.10.10">
    <property type="entry name" value="Winged helix-like DNA-binding domain superfamily/Winged helix DNA-binding domain"/>
    <property type="match status" value="2"/>
</dbReference>
<dbReference type="InterPro" id="IPR053924">
    <property type="entry name" value="RecX_HTH_2nd"/>
</dbReference>
<keyword evidence="9" id="KW-1185">Reference proteome</keyword>
<dbReference type="Proteomes" id="UP000516361">
    <property type="component" value="Chromosome"/>
</dbReference>
<evidence type="ECO:0000313" key="8">
    <source>
        <dbReference type="EMBL" id="BBE30456.1"/>
    </source>
</evidence>
<dbReference type="InterPro" id="IPR036388">
    <property type="entry name" value="WH-like_DNA-bd_sf"/>
</dbReference>
<dbReference type="InterPro" id="IPR003783">
    <property type="entry name" value="Regulatory_RecX"/>
</dbReference>
<dbReference type="EMBL" id="AP018712">
    <property type="protein sequence ID" value="BBE30456.1"/>
    <property type="molecule type" value="Genomic_DNA"/>
</dbReference>
<evidence type="ECO:0000256" key="4">
    <source>
        <dbReference type="ARBA" id="ARBA00022490"/>
    </source>
</evidence>
<feature type="domain" description="RecX second three-helical" evidence="6">
    <location>
        <begin position="68"/>
        <end position="109"/>
    </location>
</feature>
<dbReference type="HAMAP" id="MF_01114">
    <property type="entry name" value="RecX"/>
    <property type="match status" value="1"/>
</dbReference>